<dbReference type="InterPro" id="IPR011042">
    <property type="entry name" value="6-blade_b-propeller_TolB-like"/>
</dbReference>
<protein>
    <recommendedName>
        <fullName evidence="7">6-bladed beta-propeller</fullName>
    </recommendedName>
</protein>
<evidence type="ECO:0000256" key="1">
    <source>
        <dbReference type="ARBA" id="ARBA00022729"/>
    </source>
</evidence>
<dbReference type="PANTHER" id="PTHR10680:SF38">
    <property type="entry name" value="BLL1368 PROTEIN"/>
    <property type="match status" value="1"/>
</dbReference>
<evidence type="ECO:0000256" key="2">
    <source>
        <dbReference type="ARBA" id="ARBA00022737"/>
    </source>
</evidence>
<dbReference type="KEGG" id="muc:MuYL_0492"/>
<name>A0A223NR59_9SPHI</name>
<sequence>MVLTHFIRKSFNPPKIPFRQYITMERRNFIKQSAVFTGSFFIAKDLLAKNDGPIYGHGNMRYRMDKSWSKADPIKNPVNDCHEMVQDSKGRILLLTNETKNNVLIYNKSGKLLDTWGHEFSGAHGLTLVNENGTEFLFITDTVKHQVYKTTIDGKILMTIDVPLETGVYKKPEDFIPTETWVDTNGDFFIADGYGSQYVMHYDKNGKLKSFFGGRGDGDEHLDNAHGIVIDRRGVTPTLLVTDRTRNCFKRFSMDGKLMEIIKLPGACVCRPVIKGDYLYAAVLRSPNLNAENTGFTTILDKNNKVVSNIGGTEPVYKEGILQPMAQAEKIFLNPHDVLVDNDENLYVAQWASGKVYPYKFTRV</sequence>
<dbReference type="SUPFAM" id="SSF101898">
    <property type="entry name" value="NHL repeat"/>
    <property type="match status" value="1"/>
</dbReference>
<dbReference type="Gene3D" id="2.120.10.30">
    <property type="entry name" value="TolB, C-terminal domain"/>
    <property type="match status" value="1"/>
</dbReference>
<dbReference type="Proteomes" id="UP000215002">
    <property type="component" value="Chromosome"/>
</dbReference>
<gene>
    <name evidence="5" type="ORF">MuYL_0492</name>
</gene>
<keyword evidence="1" id="KW-0732">Signal</keyword>
<keyword evidence="6" id="KW-1185">Reference proteome</keyword>
<dbReference type="PANTHER" id="PTHR10680">
    <property type="entry name" value="PEPTIDYL-GLYCINE ALPHA-AMIDATING MONOOXYGENASE"/>
    <property type="match status" value="1"/>
</dbReference>
<feature type="repeat" description="NHL" evidence="4">
    <location>
        <begin position="209"/>
        <end position="255"/>
    </location>
</feature>
<evidence type="ECO:0000313" key="6">
    <source>
        <dbReference type="Proteomes" id="UP000215002"/>
    </source>
</evidence>
<evidence type="ECO:0000256" key="4">
    <source>
        <dbReference type="PROSITE-ProRule" id="PRU00504"/>
    </source>
</evidence>
<keyword evidence="2" id="KW-0677">Repeat</keyword>
<dbReference type="PROSITE" id="PS51125">
    <property type="entry name" value="NHL"/>
    <property type="match status" value="1"/>
</dbReference>
<dbReference type="EMBL" id="CP022743">
    <property type="protein sequence ID" value="ASU32395.1"/>
    <property type="molecule type" value="Genomic_DNA"/>
</dbReference>
<evidence type="ECO:0000313" key="5">
    <source>
        <dbReference type="EMBL" id="ASU32395.1"/>
    </source>
</evidence>
<dbReference type="InterPro" id="IPR001258">
    <property type="entry name" value="NHL_repeat"/>
</dbReference>
<evidence type="ECO:0008006" key="7">
    <source>
        <dbReference type="Google" id="ProtNLM"/>
    </source>
</evidence>
<dbReference type="AlphaFoldDB" id="A0A223NR59"/>
<accession>A0A223NR59</accession>
<proteinExistence type="predicted"/>
<keyword evidence="3" id="KW-0325">Glycoprotein</keyword>
<organism evidence="5 6">
    <name type="scientific">Mucilaginibacter xinganensis</name>
    <dbReference type="NCBI Taxonomy" id="1234841"/>
    <lineage>
        <taxon>Bacteria</taxon>
        <taxon>Pseudomonadati</taxon>
        <taxon>Bacteroidota</taxon>
        <taxon>Sphingobacteriia</taxon>
        <taxon>Sphingobacteriales</taxon>
        <taxon>Sphingobacteriaceae</taxon>
        <taxon>Mucilaginibacter</taxon>
    </lineage>
</organism>
<reference evidence="5 6" key="1">
    <citation type="submission" date="2017-08" db="EMBL/GenBank/DDBJ databases">
        <title>Complete genome sequence of Mucilaginibacter sp. strain BJC16-A31.</title>
        <authorList>
            <consortium name="Henan University of Science and Technology"/>
            <person name="You X."/>
        </authorList>
    </citation>
    <scope>NUCLEOTIDE SEQUENCE [LARGE SCALE GENOMIC DNA]</scope>
    <source>
        <strain evidence="5 6">BJC16-A31</strain>
    </source>
</reference>
<evidence type="ECO:0000256" key="3">
    <source>
        <dbReference type="ARBA" id="ARBA00023180"/>
    </source>
</evidence>